<sequence length="286" mass="32607">MQRKIYSITRINILLLFLSIAPFLESCTSLVEKKRKVLIVLIDYSASNTDLVLESYISIITETIFPNMRQYDCLVVVPIDEGSKMRPVKLIYEDLVEKQFSRRTDGFAHAGDSLRKRFISYVKETAPKISETLKTQKLIRKEYTEYTDILGAIHQTTNLIEFNAEGGTVKDMEDFVLGKIRLKSENVIILLSDMIQDSREYNFNKKHGISPEQTTAFLDGLKKTNGIPDLSGCKVFAIGATGRNSSQIDNIQSFWTAYFKQSNAELASYGYNVDGKLRKYLMTEDN</sequence>
<comment type="caution">
    <text evidence="1">The sequence shown here is derived from an EMBL/GenBank/DDBJ whole genome shotgun (WGS) entry which is preliminary data.</text>
</comment>
<keyword evidence="2" id="KW-1185">Reference proteome</keyword>
<evidence type="ECO:0008006" key="3">
    <source>
        <dbReference type="Google" id="ProtNLM"/>
    </source>
</evidence>
<dbReference type="Proteomes" id="UP001597112">
    <property type="component" value="Unassembled WGS sequence"/>
</dbReference>
<organism evidence="1 2">
    <name type="scientific">Ohtaekwangia kribbensis</name>
    <dbReference type="NCBI Taxonomy" id="688913"/>
    <lineage>
        <taxon>Bacteria</taxon>
        <taxon>Pseudomonadati</taxon>
        <taxon>Bacteroidota</taxon>
        <taxon>Cytophagia</taxon>
        <taxon>Cytophagales</taxon>
        <taxon>Fulvivirgaceae</taxon>
        <taxon>Ohtaekwangia</taxon>
    </lineage>
</organism>
<evidence type="ECO:0000313" key="2">
    <source>
        <dbReference type="Proteomes" id="UP001597112"/>
    </source>
</evidence>
<dbReference type="EMBL" id="JBHTKA010000004">
    <property type="protein sequence ID" value="MFD1000261.1"/>
    <property type="molecule type" value="Genomic_DNA"/>
</dbReference>
<name>A0ABW3K546_9BACT</name>
<dbReference type="RefSeq" id="WP_377579663.1">
    <property type="nucleotide sequence ID" value="NZ_JBHTKA010000004.1"/>
</dbReference>
<gene>
    <name evidence="1" type="ORF">ACFQ21_13140</name>
</gene>
<protein>
    <recommendedName>
        <fullName evidence="3">VWFA domain-containing protein</fullName>
    </recommendedName>
</protein>
<reference evidence="2" key="1">
    <citation type="journal article" date="2019" name="Int. J. Syst. Evol. Microbiol.">
        <title>The Global Catalogue of Microorganisms (GCM) 10K type strain sequencing project: providing services to taxonomists for standard genome sequencing and annotation.</title>
        <authorList>
            <consortium name="The Broad Institute Genomics Platform"/>
            <consortium name="The Broad Institute Genome Sequencing Center for Infectious Disease"/>
            <person name="Wu L."/>
            <person name="Ma J."/>
        </authorList>
    </citation>
    <scope>NUCLEOTIDE SEQUENCE [LARGE SCALE GENOMIC DNA]</scope>
    <source>
        <strain evidence="2">CCUG 58938</strain>
    </source>
</reference>
<accession>A0ABW3K546</accession>
<evidence type="ECO:0000313" key="1">
    <source>
        <dbReference type="EMBL" id="MFD1000261.1"/>
    </source>
</evidence>
<proteinExistence type="predicted"/>